<keyword evidence="1" id="KW-1133">Transmembrane helix</keyword>
<feature type="transmembrane region" description="Helical" evidence="1">
    <location>
        <begin position="6"/>
        <end position="24"/>
    </location>
</feature>
<evidence type="ECO:0000313" key="2">
    <source>
        <dbReference type="EMBL" id="EMR07239.1"/>
    </source>
</evidence>
<organism evidence="2 3">
    <name type="scientific">Bhargavaea cecembensis DSE10</name>
    <dbReference type="NCBI Taxonomy" id="1235279"/>
    <lineage>
        <taxon>Bacteria</taxon>
        <taxon>Bacillati</taxon>
        <taxon>Bacillota</taxon>
        <taxon>Bacilli</taxon>
        <taxon>Bacillales</taxon>
        <taxon>Caryophanaceae</taxon>
        <taxon>Bhargavaea</taxon>
    </lineage>
</organism>
<reference evidence="2 3" key="1">
    <citation type="journal article" date="2013" name="Genome Announc.">
        <title>Draft Genome Sequence of Bhargavaea cecembensis Strain DSE10T, Isolated from a Deep-Sea Sediment Sample Collected at a Depth of 5,904 m from the Chagos-Laccadive Ridge System in the Indian Ocean.</title>
        <authorList>
            <person name="Shivaji S."/>
            <person name="Ara S."/>
            <person name="Begum Z."/>
            <person name="Ruth M."/>
            <person name="Singh A."/>
            <person name="Kumar Pinnaka A."/>
        </authorList>
    </citation>
    <scope>NUCLEOTIDE SEQUENCE [LARGE SCALE GENOMIC DNA]</scope>
    <source>
        <strain evidence="2 3">DSE10</strain>
    </source>
</reference>
<dbReference type="RefSeq" id="WP_008297718.1">
    <property type="nucleotide sequence ID" value="NZ_AOFT01000003.1"/>
</dbReference>
<accession>M7P9S6</accession>
<keyword evidence="3" id="KW-1185">Reference proteome</keyword>
<dbReference type="EMBL" id="AOFT01000003">
    <property type="protein sequence ID" value="EMR07239.1"/>
    <property type="molecule type" value="Genomic_DNA"/>
</dbReference>
<evidence type="ECO:0000256" key="1">
    <source>
        <dbReference type="SAM" id="Phobius"/>
    </source>
</evidence>
<name>M7P9S6_9BACL</name>
<dbReference type="OrthoDB" id="2453692at2"/>
<keyword evidence="1" id="KW-0812">Transmembrane</keyword>
<dbReference type="STRING" id="1235279.C772_00884"/>
<evidence type="ECO:0008006" key="4">
    <source>
        <dbReference type="Google" id="ProtNLM"/>
    </source>
</evidence>
<evidence type="ECO:0000313" key="3">
    <source>
        <dbReference type="Proteomes" id="UP000011919"/>
    </source>
</evidence>
<dbReference type="AlphaFoldDB" id="M7P9S6"/>
<keyword evidence="1" id="KW-0472">Membrane</keyword>
<sequence length="153" mass="17954">MDVRKIGGVLLIILIILIIGYIIYDFSKNTTYEELVTNLIAENETVEQISFYSDVPYMTNTVHTEIHDQDLIREIMTTDMKMKRISPYDFPAITSTMVIQTDRQDYKVGFDANSIMIGSDRYMVTDDYLNAIERVLIREDLEWEIIEYTPFAW</sequence>
<protein>
    <recommendedName>
        <fullName evidence="4">DUF4825 domain-containing protein</fullName>
    </recommendedName>
</protein>
<proteinExistence type="predicted"/>
<gene>
    <name evidence="2" type="ORF">C772_00884</name>
</gene>
<dbReference type="Proteomes" id="UP000011919">
    <property type="component" value="Unassembled WGS sequence"/>
</dbReference>
<comment type="caution">
    <text evidence="2">The sequence shown here is derived from an EMBL/GenBank/DDBJ whole genome shotgun (WGS) entry which is preliminary data.</text>
</comment>